<evidence type="ECO:0000256" key="1">
    <source>
        <dbReference type="SAM" id="Coils"/>
    </source>
</evidence>
<dbReference type="EMBL" id="FQ311452">
    <property type="protein sequence ID" value="CBQ71723.1"/>
    <property type="molecule type" value="Genomic_DNA"/>
</dbReference>
<dbReference type="AlphaFoldDB" id="E6ZWW6"/>
<dbReference type="eggNOG" id="ENOG502S6XI">
    <property type="taxonomic scope" value="Eukaryota"/>
</dbReference>
<dbReference type="InterPro" id="IPR048781">
    <property type="entry name" value="Sos7_CC"/>
</dbReference>
<protein>
    <recommendedName>
        <fullName evidence="3">Kinetochore protein Sos7 coiled-coil domain-containing protein</fullName>
    </recommendedName>
</protein>
<feature type="domain" description="Kinetochore protein Sos7 coiled-coil" evidence="3">
    <location>
        <begin position="160"/>
        <end position="236"/>
    </location>
</feature>
<evidence type="ECO:0000256" key="2">
    <source>
        <dbReference type="SAM" id="MobiDB-lite"/>
    </source>
</evidence>
<dbReference type="HOGENOM" id="CLU_044249_0_0_1"/>
<dbReference type="OrthoDB" id="18959at2759"/>
<proteinExistence type="predicted"/>
<organism evidence="4 5">
    <name type="scientific">Sporisorium reilianum (strain SRZ2)</name>
    <name type="common">Maize head smut fungus</name>
    <dbReference type="NCBI Taxonomy" id="999809"/>
    <lineage>
        <taxon>Eukaryota</taxon>
        <taxon>Fungi</taxon>
        <taxon>Dikarya</taxon>
        <taxon>Basidiomycota</taxon>
        <taxon>Ustilaginomycotina</taxon>
        <taxon>Ustilaginomycetes</taxon>
        <taxon>Ustilaginales</taxon>
        <taxon>Ustilaginaceae</taxon>
        <taxon>Sporisorium</taxon>
    </lineage>
</organism>
<dbReference type="PANTHER" id="PTHR37329">
    <property type="entry name" value="KINETOCHORE PROTEIN SOS7"/>
    <property type="match status" value="1"/>
</dbReference>
<dbReference type="VEuPathDB" id="FungiDB:sr12579"/>
<evidence type="ECO:0000313" key="4">
    <source>
        <dbReference type="EMBL" id="CBQ71723.1"/>
    </source>
</evidence>
<dbReference type="PANTHER" id="PTHR37329:SF1">
    <property type="entry name" value="KINETOCHORE PROTEIN SOS7"/>
    <property type="match status" value="1"/>
</dbReference>
<dbReference type="Proteomes" id="UP000008867">
    <property type="component" value="Chromosome 3"/>
</dbReference>
<feature type="region of interest" description="Disordered" evidence="2">
    <location>
        <begin position="1"/>
        <end position="48"/>
    </location>
</feature>
<evidence type="ECO:0000313" key="5">
    <source>
        <dbReference type="Proteomes" id="UP000008867"/>
    </source>
</evidence>
<keyword evidence="5" id="KW-1185">Reference proteome</keyword>
<name>E6ZWW6_SPORE</name>
<dbReference type="GO" id="GO:0034501">
    <property type="term" value="P:protein localization to kinetochore"/>
    <property type="evidence" value="ECO:0007669"/>
    <property type="project" value="InterPro"/>
</dbReference>
<evidence type="ECO:0000259" key="3">
    <source>
        <dbReference type="Pfam" id="PF20882"/>
    </source>
</evidence>
<keyword evidence="1" id="KW-0175">Coiled coil</keyword>
<feature type="coiled-coil region" evidence="1">
    <location>
        <begin position="200"/>
        <end position="269"/>
    </location>
</feature>
<reference evidence="4 5" key="1">
    <citation type="journal article" date="2010" name="Science">
        <title>Pathogenicity determinants in smut fungi revealed by genome comparison.</title>
        <authorList>
            <person name="Schirawski J."/>
            <person name="Mannhaupt G."/>
            <person name="Muench K."/>
            <person name="Brefort T."/>
            <person name="Schipper K."/>
            <person name="Doehlemann G."/>
            <person name="Di Stasio M."/>
            <person name="Roessel N."/>
            <person name="Mendoza-Mendoza A."/>
            <person name="Pester D."/>
            <person name="Mueller O."/>
            <person name="Winterberg B."/>
            <person name="Meyer E."/>
            <person name="Ghareeb H."/>
            <person name="Wollenberg T."/>
            <person name="Muensterkoetter M."/>
            <person name="Wong P."/>
            <person name="Walter M."/>
            <person name="Stukenbrock E."/>
            <person name="Gueldener U."/>
            <person name="Kahmann R."/>
        </authorList>
    </citation>
    <scope>NUCLEOTIDE SEQUENCE [LARGE SCALE GENOMIC DNA]</scope>
    <source>
        <strain evidence="5">SRZ2</strain>
    </source>
</reference>
<dbReference type="GO" id="GO:0051315">
    <property type="term" value="P:attachment of mitotic spindle microtubules to kinetochore"/>
    <property type="evidence" value="ECO:0007669"/>
    <property type="project" value="TreeGrafter"/>
</dbReference>
<dbReference type="Pfam" id="PF20882">
    <property type="entry name" value="Sos7"/>
    <property type="match status" value="1"/>
</dbReference>
<accession>E6ZWW6</accession>
<feature type="region of interest" description="Disordered" evidence="2">
    <location>
        <begin position="108"/>
        <end position="129"/>
    </location>
</feature>
<dbReference type="GO" id="GO:0000776">
    <property type="term" value="C:kinetochore"/>
    <property type="evidence" value="ECO:0007669"/>
    <property type="project" value="InterPro"/>
</dbReference>
<gene>
    <name evidence="4" type="ORF">sr12579</name>
</gene>
<sequence length="495" mass="54619">MAGPSSRRGSRGRTSEAAEAPTRSRKVQFGGADDEAERDKSSSNASMDLNSDAIKTMIHQARTILAELGPQLSARSPTKMATNAFEISPDNLSLHTLRDQLLSKADRSNQRRLFGDNASPAKRRRSSMSQFAGQGELDINWAVYKEWPEGLMEEERLLLDYFKKLKFIYLEQETKMRFMADIQDDLESGKEATVYSAAEVADRERVAKTLKTQLTQAKAEVRGLRKEVDAAADELFEPWHEVERDSREAELLIKEIGDMELELAKIRAQSHGKGGNVAAIAGRDGPLTTAEAEEYCDTQVDEMTAVEGKTANVRKAIEATKKDIVSSLRALDRINAERSLAEKYANEAKLGMGVDGGRDLETERLCASHAATISLLRSLLGIDEIEAVSANEIRITYKLPLDSIINTQHQERAAAAAAAKASGARRKRKSIAMPDQSLVHVKLRFKDVGGRIDQVTVTSSKGEQYDMPEASMARLRALQKANDVPLIVQEVLAAF</sequence>
<dbReference type="InterPro" id="IPR037475">
    <property type="entry name" value="Sos7"/>
</dbReference>